<dbReference type="AlphaFoldDB" id="A0A7W7KFS7"/>
<organism evidence="2 3">
    <name type="scientific">Pseudomonas nitroreducens</name>
    <dbReference type="NCBI Taxonomy" id="46680"/>
    <lineage>
        <taxon>Bacteria</taxon>
        <taxon>Pseudomonadati</taxon>
        <taxon>Pseudomonadota</taxon>
        <taxon>Gammaproteobacteria</taxon>
        <taxon>Pseudomonadales</taxon>
        <taxon>Pseudomonadaceae</taxon>
        <taxon>Pseudomonas</taxon>
    </lineage>
</organism>
<proteinExistence type="predicted"/>
<feature type="chain" id="PRO_5031294946" description="Lipoprotein" evidence="1">
    <location>
        <begin position="17"/>
        <end position="159"/>
    </location>
</feature>
<evidence type="ECO:0000313" key="3">
    <source>
        <dbReference type="Proteomes" id="UP000566995"/>
    </source>
</evidence>
<dbReference type="EMBL" id="JACHLI010000002">
    <property type="protein sequence ID" value="MBB4862015.1"/>
    <property type="molecule type" value="Genomic_DNA"/>
</dbReference>
<evidence type="ECO:0008006" key="4">
    <source>
        <dbReference type="Google" id="ProtNLM"/>
    </source>
</evidence>
<feature type="signal peptide" evidence="1">
    <location>
        <begin position="1"/>
        <end position="16"/>
    </location>
</feature>
<protein>
    <recommendedName>
        <fullName evidence="4">Lipoprotein</fullName>
    </recommendedName>
</protein>
<keyword evidence="1" id="KW-0732">Signal</keyword>
<evidence type="ECO:0000256" key="1">
    <source>
        <dbReference type="SAM" id="SignalP"/>
    </source>
</evidence>
<accession>A0A7W7KFS7</accession>
<gene>
    <name evidence="2" type="ORF">HNP46_000852</name>
</gene>
<dbReference type="Proteomes" id="UP000566995">
    <property type="component" value="Unassembled WGS sequence"/>
</dbReference>
<dbReference type="RefSeq" id="WP_184586242.1">
    <property type="nucleotide sequence ID" value="NZ_JACHLI010000002.1"/>
</dbReference>
<reference evidence="2 3" key="1">
    <citation type="submission" date="2020-08" db="EMBL/GenBank/DDBJ databases">
        <title>Functional genomics of gut bacteria from endangered species of beetles.</title>
        <authorList>
            <person name="Carlos-Shanley C."/>
        </authorList>
    </citation>
    <scope>NUCLEOTIDE SEQUENCE [LARGE SCALE GENOMIC DNA]</scope>
    <source>
        <strain evidence="2 3">S00179</strain>
    </source>
</reference>
<comment type="caution">
    <text evidence="2">The sequence shown here is derived from an EMBL/GenBank/DDBJ whole genome shotgun (WGS) entry which is preliminary data.</text>
</comment>
<name>A0A7W7KFS7_PSENT</name>
<evidence type="ECO:0000313" key="2">
    <source>
        <dbReference type="EMBL" id="MBB4862015.1"/>
    </source>
</evidence>
<sequence>MKKTLLVLLSPLLLMACGKPVDLDYNSAVAPIFLHNVQRLDHDMERLISGEFDADHAATRSAQGDDPGSRITELEQNLNQVQQLQHSEEASKFASSLSHYYELQIGYYQQLRLYSQTQDKARQETLVNDLNHTYQALKVMPDQVLAAQRNFLARADQLH</sequence>
<dbReference type="PROSITE" id="PS51257">
    <property type="entry name" value="PROKAR_LIPOPROTEIN"/>
    <property type="match status" value="1"/>
</dbReference>